<dbReference type="AlphaFoldDB" id="A0A5B7CX40"/>
<reference evidence="1 2" key="1">
    <citation type="submission" date="2019-05" db="EMBL/GenBank/DDBJ databases">
        <title>Another draft genome of Portunus trituberculatus and its Hox gene families provides insights of decapod evolution.</title>
        <authorList>
            <person name="Jeong J.-H."/>
            <person name="Song I."/>
            <person name="Kim S."/>
            <person name="Choi T."/>
            <person name="Kim D."/>
            <person name="Ryu S."/>
            <person name="Kim W."/>
        </authorList>
    </citation>
    <scope>NUCLEOTIDE SEQUENCE [LARGE SCALE GENOMIC DNA]</scope>
    <source>
        <tissue evidence="1">Muscle</tissue>
    </source>
</reference>
<evidence type="ECO:0000313" key="1">
    <source>
        <dbReference type="EMBL" id="MPC13314.1"/>
    </source>
</evidence>
<organism evidence="1 2">
    <name type="scientific">Portunus trituberculatus</name>
    <name type="common">Swimming crab</name>
    <name type="synonym">Neptunus trituberculatus</name>
    <dbReference type="NCBI Taxonomy" id="210409"/>
    <lineage>
        <taxon>Eukaryota</taxon>
        <taxon>Metazoa</taxon>
        <taxon>Ecdysozoa</taxon>
        <taxon>Arthropoda</taxon>
        <taxon>Crustacea</taxon>
        <taxon>Multicrustacea</taxon>
        <taxon>Malacostraca</taxon>
        <taxon>Eumalacostraca</taxon>
        <taxon>Eucarida</taxon>
        <taxon>Decapoda</taxon>
        <taxon>Pleocyemata</taxon>
        <taxon>Brachyura</taxon>
        <taxon>Eubrachyura</taxon>
        <taxon>Portunoidea</taxon>
        <taxon>Portunidae</taxon>
        <taxon>Portuninae</taxon>
        <taxon>Portunus</taxon>
    </lineage>
</organism>
<sequence length="123" mass="14345">MGEITTSTLPQWTYTHVRDRRAQTLMARLRIGHTYLTQSYLLTRDPQPYCDDCLVPLTVQHLLVECTSLTSDLRHRYLCRGRDIVAAPYDRRCCGAIDFKSIHPSIPSQKETLRHGLEYPFFF</sequence>
<proteinExistence type="predicted"/>
<gene>
    <name evidence="1" type="ORF">E2C01_006045</name>
</gene>
<accession>A0A5B7CX40</accession>
<name>A0A5B7CX40_PORTR</name>
<dbReference type="EMBL" id="VSRR010000273">
    <property type="protein sequence ID" value="MPC13314.1"/>
    <property type="molecule type" value="Genomic_DNA"/>
</dbReference>
<comment type="caution">
    <text evidence="1">The sequence shown here is derived from an EMBL/GenBank/DDBJ whole genome shotgun (WGS) entry which is preliminary data.</text>
</comment>
<evidence type="ECO:0000313" key="2">
    <source>
        <dbReference type="Proteomes" id="UP000324222"/>
    </source>
</evidence>
<dbReference type="Proteomes" id="UP000324222">
    <property type="component" value="Unassembled WGS sequence"/>
</dbReference>
<protein>
    <submittedName>
        <fullName evidence="1">Uncharacterized protein</fullName>
    </submittedName>
</protein>
<keyword evidence="2" id="KW-1185">Reference proteome</keyword>